<sequence>MAKSSTAKLFFLSSLSSSFRLRYLTTTTTTTRTSLSLTCSRNITTRASKSNKKKQKAKVVVTAAAKNSVAVKEKRRTRSDKALDEHAIQSYVGDGDSGAAAAAPHIPVMLGEVVDVFSSKWIASRYDKRSSRRNVLGLRCTHRSNSFLRSRDLGRNRYGLTNSLGLGTLLN</sequence>
<protein>
    <submittedName>
        <fullName evidence="1">Uncharacterized protein</fullName>
    </submittedName>
</protein>
<organism evidence="1 2">
    <name type="scientific">Castanea mollissima</name>
    <name type="common">Chinese chestnut</name>
    <dbReference type="NCBI Taxonomy" id="60419"/>
    <lineage>
        <taxon>Eukaryota</taxon>
        <taxon>Viridiplantae</taxon>
        <taxon>Streptophyta</taxon>
        <taxon>Embryophyta</taxon>
        <taxon>Tracheophyta</taxon>
        <taxon>Spermatophyta</taxon>
        <taxon>Magnoliopsida</taxon>
        <taxon>eudicotyledons</taxon>
        <taxon>Gunneridae</taxon>
        <taxon>Pentapetalae</taxon>
        <taxon>rosids</taxon>
        <taxon>fabids</taxon>
        <taxon>Fagales</taxon>
        <taxon>Fagaceae</taxon>
        <taxon>Castanea</taxon>
    </lineage>
</organism>
<proteinExistence type="predicted"/>
<dbReference type="EMBL" id="JRKL02000967">
    <property type="protein sequence ID" value="KAF3966966.1"/>
    <property type="molecule type" value="Genomic_DNA"/>
</dbReference>
<dbReference type="OrthoDB" id="439808at2759"/>
<evidence type="ECO:0000313" key="2">
    <source>
        <dbReference type="Proteomes" id="UP000737018"/>
    </source>
</evidence>
<reference evidence="1" key="1">
    <citation type="submission" date="2020-03" db="EMBL/GenBank/DDBJ databases">
        <title>Castanea mollissima Vanexum genome sequencing.</title>
        <authorList>
            <person name="Staton M."/>
        </authorList>
    </citation>
    <scope>NUCLEOTIDE SEQUENCE</scope>
    <source>
        <tissue evidence="1">Leaf</tissue>
    </source>
</reference>
<comment type="caution">
    <text evidence="1">The sequence shown here is derived from an EMBL/GenBank/DDBJ whole genome shotgun (WGS) entry which is preliminary data.</text>
</comment>
<evidence type="ECO:0000313" key="1">
    <source>
        <dbReference type="EMBL" id="KAF3966966.1"/>
    </source>
</evidence>
<accession>A0A8J4R6F5</accession>
<keyword evidence="2" id="KW-1185">Reference proteome</keyword>
<dbReference type="AlphaFoldDB" id="A0A8J4R6F5"/>
<gene>
    <name evidence="1" type="ORF">CMV_008988</name>
</gene>
<name>A0A8J4R6F5_9ROSI</name>
<dbReference type="Proteomes" id="UP000737018">
    <property type="component" value="Unassembled WGS sequence"/>
</dbReference>